<keyword evidence="8" id="KW-1185">Reference proteome</keyword>
<keyword evidence="3" id="KW-0479">Metal-binding</keyword>
<evidence type="ECO:0000313" key="7">
    <source>
        <dbReference type="EMBL" id="GAA4679195.1"/>
    </source>
</evidence>
<dbReference type="EMBL" id="BAABIC010000003">
    <property type="protein sequence ID" value="GAA4679195.1"/>
    <property type="molecule type" value="Genomic_DNA"/>
</dbReference>
<dbReference type="InterPro" id="IPR015797">
    <property type="entry name" value="NUDIX_hydrolase-like_dom_sf"/>
</dbReference>
<dbReference type="InterPro" id="IPR020084">
    <property type="entry name" value="NUDIX_hydrolase_CS"/>
</dbReference>
<evidence type="ECO:0000256" key="3">
    <source>
        <dbReference type="ARBA" id="ARBA00022723"/>
    </source>
</evidence>
<organism evidence="7 8">
    <name type="scientific">Pseudonocardia yuanmonensis</name>
    <dbReference type="NCBI Taxonomy" id="1095914"/>
    <lineage>
        <taxon>Bacteria</taxon>
        <taxon>Bacillati</taxon>
        <taxon>Actinomycetota</taxon>
        <taxon>Actinomycetes</taxon>
        <taxon>Pseudonocardiales</taxon>
        <taxon>Pseudonocardiaceae</taxon>
        <taxon>Pseudonocardia</taxon>
    </lineage>
</organism>
<dbReference type="PANTHER" id="PTHR10885:SF0">
    <property type="entry name" value="ISOPENTENYL-DIPHOSPHATE DELTA-ISOMERASE"/>
    <property type="match status" value="1"/>
</dbReference>
<dbReference type="RefSeq" id="WP_345378692.1">
    <property type="nucleotide sequence ID" value="NZ_BAABIC010000003.1"/>
</dbReference>
<dbReference type="Proteomes" id="UP001500325">
    <property type="component" value="Unassembled WGS sequence"/>
</dbReference>
<sequence length="178" mass="18676">MSTGEELIAVFDAAGNVVGAAPRAEVYARSLWHGSAGVILRSGDGRRVYVHRRADDKLVMPGLWDCVAGGVVDPGETPPETAARELAEELGVRGVPLRLLLAAAWESGPGPGLGGPEGLRCHLFGYEAFSDGPVRHQASEVAEGGWMTTAELAALLADPARPFAPDSRILAEHFLGTL</sequence>
<evidence type="ECO:0000256" key="5">
    <source>
        <dbReference type="ARBA" id="ARBA00022842"/>
    </source>
</evidence>
<evidence type="ECO:0000259" key="6">
    <source>
        <dbReference type="PROSITE" id="PS51462"/>
    </source>
</evidence>
<gene>
    <name evidence="7" type="ORF">GCM10023215_10290</name>
</gene>
<keyword evidence="4" id="KW-0378">Hydrolase</keyword>
<comment type="cofactor">
    <cofactor evidence="1">
        <name>Mg(2+)</name>
        <dbReference type="ChEBI" id="CHEBI:18420"/>
    </cofactor>
</comment>
<evidence type="ECO:0000256" key="2">
    <source>
        <dbReference type="ARBA" id="ARBA00005582"/>
    </source>
</evidence>
<dbReference type="Gene3D" id="3.90.79.10">
    <property type="entry name" value="Nucleoside Triphosphate Pyrophosphohydrolase"/>
    <property type="match status" value="1"/>
</dbReference>
<accession>A0ABP8W2T5</accession>
<comment type="caution">
    <text evidence="7">The sequence shown here is derived from an EMBL/GenBank/DDBJ whole genome shotgun (WGS) entry which is preliminary data.</text>
</comment>
<reference evidence="8" key="1">
    <citation type="journal article" date="2019" name="Int. J. Syst. Evol. Microbiol.">
        <title>The Global Catalogue of Microorganisms (GCM) 10K type strain sequencing project: providing services to taxonomists for standard genome sequencing and annotation.</title>
        <authorList>
            <consortium name="The Broad Institute Genomics Platform"/>
            <consortium name="The Broad Institute Genome Sequencing Center for Infectious Disease"/>
            <person name="Wu L."/>
            <person name="Ma J."/>
        </authorList>
    </citation>
    <scope>NUCLEOTIDE SEQUENCE [LARGE SCALE GENOMIC DNA]</scope>
    <source>
        <strain evidence="8">JCM 18055</strain>
    </source>
</reference>
<proteinExistence type="inferred from homology"/>
<dbReference type="PROSITE" id="PS00893">
    <property type="entry name" value="NUDIX_BOX"/>
    <property type="match status" value="1"/>
</dbReference>
<dbReference type="InterPro" id="IPR024195">
    <property type="entry name" value="NUDIX_hydrolase_YfcD_pred"/>
</dbReference>
<feature type="domain" description="Nudix hydrolase" evidence="6">
    <location>
        <begin position="31"/>
        <end position="169"/>
    </location>
</feature>
<dbReference type="InterPro" id="IPR000086">
    <property type="entry name" value="NUDIX_hydrolase_dom"/>
</dbReference>
<dbReference type="PIRSF" id="PIRSF017340">
    <property type="entry name" value="Nudix_hydro"/>
    <property type="match status" value="1"/>
</dbReference>
<name>A0ABP8W2T5_9PSEU</name>
<dbReference type="SUPFAM" id="SSF55811">
    <property type="entry name" value="Nudix"/>
    <property type="match status" value="1"/>
</dbReference>
<protein>
    <submittedName>
        <fullName evidence="7">NUDIX domain-containing protein</fullName>
    </submittedName>
</protein>
<evidence type="ECO:0000256" key="4">
    <source>
        <dbReference type="ARBA" id="ARBA00022801"/>
    </source>
</evidence>
<evidence type="ECO:0000313" key="8">
    <source>
        <dbReference type="Proteomes" id="UP001500325"/>
    </source>
</evidence>
<comment type="similarity">
    <text evidence="2">Belongs to the Nudix hydrolase family.</text>
</comment>
<dbReference type="Pfam" id="PF00293">
    <property type="entry name" value="NUDIX"/>
    <property type="match status" value="1"/>
</dbReference>
<dbReference type="PROSITE" id="PS51462">
    <property type="entry name" value="NUDIX"/>
    <property type="match status" value="1"/>
</dbReference>
<keyword evidence="5" id="KW-0460">Magnesium</keyword>
<dbReference type="PANTHER" id="PTHR10885">
    <property type="entry name" value="ISOPENTENYL-DIPHOSPHATE DELTA-ISOMERASE"/>
    <property type="match status" value="1"/>
</dbReference>
<evidence type="ECO:0000256" key="1">
    <source>
        <dbReference type="ARBA" id="ARBA00001946"/>
    </source>
</evidence>